<proteinExistence type="inferred from homology"/>
<keyword evidence="3 13" id="KW-0479">Metal-binding</keyword>
<feature type="binding site" evidence="13">
    <location>
        <position position="123"/>
    </location>
    <ligand>
        <name>Zn(2+)</name>
        <dbReference type="ChEBI" id="CHEBI:29105"/>
        <note>catalytic</note>
    </ligand>
</feature>
<evidence type="ECO:0000313" key="15">
    <source>
        <dbReference type="EMBL" id="CAK1589032.1"/>
    </source>
</evidence>
<dbReference type="CDD" id="cd01286">
    <property type="entry name" value="deoxycytidylate_deaminase"/>
    <property type="match status" value="1"/>
</dbReference>
<evidence type="ECO:0000313" key="16">
    <source>
        <dbReference type="Proteomes" id="UP001314205"/>
    </source>
</evidence>
<keyword evidence="4" id="KW-0545">Nucleotide biosynthesis</keyword>
<evidence type="ECO:0000256" key="1">
    <source>
        <dbReference type="ARBA" id="ARBA00001947"/>
    </source>
</evidence>
<dbReference type="InterPro" id="IPR016473">
    <property type="entry name" value="dCMP_deaminase"/>
</dbReference>
<dbReference type="SUPFAM" id="SSF53927">
    <property type="entry name" value="Cytidine deaminase-like"/>
    <property type="match status" value="1"/>
</dbReference>
<sequence length="180" mass="20164">MEHDDKTTNINEVTIQRKREDPIDWKEYFMATAFLAAKRSKDPSCQVGACVVSKDNKILGIGYNGMPIGCSDDEFPWGKNTPSPLNSKFFYVCHAEMNAILFRNSADVKNCTIYVSLFPCNECAKIIIQSGITEVIYISDKNAHKDSVIASKIMLDAAGVKHWSYKPKNEKIVINFTGEA</sequence>
<evidence type="ECO:0000256" key="12">
    <source>
        <dbReference type="PIRSR" id="PIRSR006019-1"/>
    </source>
</evidence>
<keyword evidence="6 13" id="KW-0862">Zinc</keyword>
<dbReference type="PROSITE" id="PS00903">
    <property type="entry name" value="CYT_DCMP_DEAMINASES_1"/>
    <property type="match status" value="1"/>
</dbReference>
<feature type="binding site" evidence="13">
    <location>
        <position position="94"/>
    </location>
    <ligand>
        <name>Zn(2+)</name>
        <dbReference type="ChEBI" id="CHEBI:29105"/>
        <note>catalytic</note>
    </ligand>
</feature>
<name>A0AAV1L3S6_9NEOP</name>
<dbReference type="GO" id="GO:0008270">
    <property type="term" value="F:zinc ion binding"/>
    <property type="evidence" value="ECO:0007669"/>
    <property type="project" value="InterPro"/>
</dbReference>
<dbReference type="GO" id="GO:0009165">
    <property type="term" value="P:nucleotide biosynthetic process"/>
    <property type="evidence" value="ECO:0007669"/>
    <property type="project" value="UniProtKB-KW"/>
</dbReference>
<dbReference type="InterPro" id="IPR015517">
    <property type="entry name" value="dCMP_deaminase-rel"/>
</dbReference>
<dbReference type="GO" id="GO:0004132">
    <property type="term" value="F:dCMP deaminase activity"/>
    <property type="evidence" value="ECO:0007669"/>
    <property type="project" value="UniProtKB-EC"/>
</dbReference>
<dbReference type="InterPro" id="IPR035105">
    <property type="entry name" value="Deoxycytidylate_deaminase_dom"/>
</dbReference>
<dbReference type="EMBL" id="CAVLGL010000083">
    <property type="protein sequence ID" value="CAK1589032.1"/>
    <property type="molecule type" value="Genomic_DNA"/>
</dbReference>
<feature type="binding site" evidence="13">
    <location>
        <position position="120"/>
    </location>
    <ligand>
        <name>Zn(2+)</name>
        <dbReference type="ChEBI" id="CHEBI:29105"/>
        <note>catalytic</note>
    </ligand>
</feature>
<comment type="catalytic activity">
    <reaction evidence="10">
        <text>dCMP + H2O + H(+) = dUMP + NH4(+)</text>
        <dbReference type="Rhea" id="RHEA:22924"/>
        <dbReference type="ChEBI" id="CHEBI:15377"/>
        <dbReference type="ChEBI" id="CHEBI:15378"/>
        <dbReference type="ChEBI" id="CHEBI:28938"/>
        <dbReference type="ChEBI" id="CHEBI:57566"/>
        <dbReference type="ChEBI" id="CHEBI:246422"/>
        <dbReference type="EC" id="3.5.4.12"/>
    </reaction>
</comment>
<comment type="similarity">
    <text evidence="2">Belongs to the cytidine and deoxycytidylate deaminase family.</text>
</comment>
<keyword evidence="16" id="KW-1185">Reference proteome</keyword>
<evidence type="ECO:0000256" key="6">
    <source>
        <dbReference type="ARBA" id="ARBA00022833"/>
    </source>
</evidence>
<evidence type="ECO:0000256" key="8">
    <source>
        <dbReference type="ARBA" id="ARBA00038938"/>
    </source>
</evidence>
<dbReference type="InterPro" id="IPR002125">
    <property type="entry name" value="CMP_dCMP_dom"/>
</dbReference>
<dbReference type="Proteomes" id="UP001314205">
    <property type="component" value="Unassembled WGS sequence"/>
</dbReference>
<dbReference type="EC" id="3.5.4.12" evidence="8"/>
<evidence type="ECO:0000256" key="9">
    <source>
        <dbReference type="ARBA" id="ARBA00041763"/>
    </source>
</evidence>
<evidence type="ECO:0000256" key="11">
    <source>
        <dbReference type="ARBA" id="ARBA00071625"/>
    </source>
</evidence>
<gene>
    <name evidence="15" type="ORF">PARMNEM_LOCUS9589</name>
</gene>
<comment type="function">
    <text evidence="7">Supplies the nucleotide substrate for thymidylate synthetase.</text>
</comment>
<dbReference type="Gene3D" id="3.40.140.10">
    <property type="entry name" value="Cytidine Deaminase, domain 2"/>
    <property type="match status" value="1"/>
</dbReference>
<feature type="active site" description="Proton donor" evidence="12">
    <location>
        <position position="96"/>
    </location>
</feature>
<dbReference type="FunFam" id="3.40.140.10:FF:000021">
    <property type="entry name" value="Deoxycytidylate deaminase"/>
    <property type="match status" value="1"/>
</dbReference>
<organism evidence="15 16">
    <name type="scientific">Parnassius mnemosyne</name>
    <name type="common">clouded apollo</name>
    <dbReference type="NCBI Taxonomy" id="213953"/>
    <lineage>
        <taxon>Eukaryota</taxon>
        <taxon>Metazoa</taxon>
        <taxon>Ecdysozoa</taxon>
        <taxon>Arthropoda</taxon>
        <taxon>Hexapoda</taxon>
        <taxon>Insecta</taxon>
        <taxon>Pterygota</taxon>
        <taxon>Neoptera</taxon>
        <taxon>Endopterygota</taxon>
        <taxon>Lepidoptera</taxon>
        <taxon>Glossata</taxon>
        <taxon>Ditrysia</taxon>
        <taxon>Papilionoidea</taxon>
        <taxon>Papilionidae</taxon>
        <taxon>Parnassiinae</taxon>
        <taxon>Parnassini</taxon>
        <taxon>Parnassius</taxon>
        <taxon>Driopa</taxon>
    </lineage>
</organism>
<evidence type="ECO:0000256" key="3">
    <source>
        <dbReference type="ARBA" id="ARBA00022723"/>
    </source>
</evidence>
<dbReference type="InterPro" id="IPR016192">
    <property type="entry name" value="APOBEC/CMP_deaminase_Zn-bd"/>
</dbReference>
<dbReference type="PROSITE" id="PS51747">
    <property type="entry name" value="CYT_DCMP_DEAMINASES_2"/>
    <property type="match status" value="1"/>
</dbReference>
<evidence type="ECO:0000256" key="10">
    <source>
        <dbReference type="ARBA" id="ARBA00052978"/>
    </source>
</evidence>
<dbReference type="AlphaFoldDB" id="A0AAV1L3S6"/>
<evidence type="ECO:0000256" key="7">
    <source>
        <dbReference type="ARBA" id="ARBA00037036"/>
    </source>
</evidence>
<comment type="cofactor">
    <cofactor evidence="1 13">
        <name>Zn(2+)</name>
        <dbReference type="ChEBI" id="CHEBI:29105"/>
    </cofactor>
</comment>
<evidence type="ECO:0000256" key="2">
    <source>
        <dbReference type="ARBA" id="ARBA00006576"/>
    </source>
</evidence>
<keyword evidence="5" id="KW-0378">Hydrolase</keyword>
<dbReference type="GO" id="GO:0005737">
    <property type="term" value="C:cytoplasm"/>
    <property type="evidence" value="ECO:0007669"/>
    <property type="project" value="TreeGrafter"/>
</dbReference>
<dbReference type="Pfam" id="PF00383">
    <property type="entry name" value="dCMP_cyt_deam_1"/>
    <property type="match status" value="1"/>
</dbReference>
<accession>A0AAV1L3S6</accession>
<dbReference type="PIRSF" id="PIRSF006019">
    <property type="entry name" value="dCMP_deaminase"/>
    <property type="match status" value="1"/>
</dbReference>
<evidence type="ECO:0000256" key="5">
    <source>
        <dbReference type="ARBA" id="ARBA00022801"/>
    </source>
</evidence>
<reference evidence="15 16" key="1">
    <citation type="submission" date="2023-11" db="EMBL/GenBank/DDBJ databases">
        <authorList>
            <person name="Hedman E."/>
            <person name="Englund M."/>
            <person name="Stromberg M."/>
            <person name="Nyberg Akerstrom W."/>
            <person name="Nylinder S."/>
            <person name="Jareborg N."/>
            <person name="Kallberg Y."/>
            <person name="Kronander E."/>
        </authorList>
    </citation>
    <scope>NUCLEOTIDE SEQUENCE [LARGE SCALE GENOMIC DNA]</scope>
</reference>
<evidence type="ECO:0000259" key="14">
    <source>
        <dbReference type="PROSITE" id="PS51747"/>
    </source>
</evidence>
<dbReference type="GO" id="GO:0006220">
    <property type="term" value="P:pyrimidine nucleotide metabolic process"/>
    <property type="evidence" value="ECO:0007669"/>
    <property type="project" value="InterPro"/>
</dbReference>
<dbReference type="PANTHER" id="PTHR11086:SF18">
    <property type="entry name" value="DEOXYCYTIDYLATE DEAMINASE"/>
    <property type="match status" value="1"/>
</dbReference>
<protein>
    <recommendedName>
        <fullName evidence="11">Probable deoxycytidylate deaminase</fullName>
        <ecNumber evidence="8">3.5.4.12</ecNumber>
    </recommendedName>
    <alternativeName>
        <fullName evidence="9">dCMP deaminase</fullName>
    </alternativeName>
</protein>
<dbReference type="PANTHER" id="PTHR11086">
    <property type="entry name" value="DEOXYCYTIDYLATE DEAMINASE-RELATED"/>
    <property type="match status" value="1"/>
</dbReference>
<feature type="domain" description="CMP/dCMP-type deaminase" evidence="14">
    <location>
        <begin position="24"/>
        <end position="149"/>
    </location>
</feature>
<evidence type="ECO:0000256" key="13">
    <source>
        <dbReference type="PIRSR" id="PIRSR006019-2"/>
    </source>
</evidence>
<evidence type="ECO:0000256" key="4">
    <source>
        <dbReference type="ARBA" id="ARBA00022727"/>
    </source>
</evidence>
<comment type="caution">
    <text evidence="15">The sequence shown here is derived from an EMBL/GenBank/DDBJ whole genome shotgun (WGS) entry which is preliminary data.</text>
</comment>
<dbReference type="InterPro" id="IPR016193">
    <property type="entry name" value="Cytidine_deaminase-like"/>
</dbReference>